<dbReference type="Proteomes" id="UP000004169">
    <property type="component" value="Unassembled WGS sequence"/>
</dbReference>
<dbReference type="PANTHER" id="PTHR32294">
    <property type="entry name" value="DNA POLYMERASE III SUBUNIT ALPHA"/>
    <property type="match status" value="1"/>
</dbReference>
<evidence type="ECO:0000256" key="6">
    <source>
        <dbReference type="ARBA" id="ARBA00022932"/>
    </source>
</evidence>
<dbReference type="Pfam" id="PF02811">
    <property type="entry name" value="PHP"/>
    <property type="match status" value="1"/>
</dbReference>
<evidence type="ECO:0000313" key="9">
    <source>
        <dbReference type="EMBL" id="CCG43329.1"/>
    </source>
</evidence>
<dbReference type="eggNOG" id="COG0587">
    <property type="taxonomic scope" value="Bacteria"/>
</dbReference>
<proteinExistence type="predicted"/>
<protein>
    <recommendedName>
        <fullName evidence="2">DNA polymerase III subunit alpha</fullName>
        <ecNumber evidence="1">2.7.7.7</ecNumber>
    </recommendedName>
</protein>
<keyword evidence="4 9" id="KW-0548">Nucleotidyltransferase</keyword>
<dbReference type="SUPFAM" id="SSF52141">
    <property type="entry name" value="Uracil-DNA glycosylase-like"/>
    <property type="match status" value="1"/>
</dbReference>
<dbReference type="SMART" id="SM00481">
    <property type="entry name" value="POLIIIAc"/>
    <property type="match status" value="1"/>
</dbReference>
<keyword evidence="6" id="KW-0239">DNA-directed DNA polymerase</keyword>
<dbReference type="InterPro" id="IPR004013">
    <property type="entry name" value="PHP_dom"/>
</dbReference>
<dbReference type="Pfam" id="PF14579">
    <property type="entry name" value="HHH_6"/>
    <property type="match status" value="1"/>
</dbReference>
<dbReference type="CDD" id="cd07431">
    <property type="entry name" value="PHP_PolIIIA"/>
    <property type="match status" value="1"/>
</dbReference>
<dbReference type="InterPro" id="IPR011708">
    <property type="entry name" value="DNA_pol3_alpha_NTPase_dom"/>
</dbReference>
<organism evidence="9 10">
    <name type="scientific">Magnetospirillum molischianum DSM 120</name>
    <dbReference type="NCBI Taxonomy" id="1150626"/>
    <lineage>
        <taxon>Bacteria</taxon>
        <taxon>Pseudomonadati</taxon>
        <taxon>Pseudomonadota</taxon>
        <taxon>Alphaproteobacteria</taxon>
        <taxon>Rhodospirillales</taxon>
        <taxon>Rhodospirillaceae</taxon>
        <taxon>Magnetospirillum</taxon>
    </lineage>
</organism>
<accession>H8FY91</accession>
<gene>
    <name evidence="9" type="ORF">PHAMO_80120</name>
</gene>
<evidence type="ECO:0000256" key="1">
    <source>
        <dbReference type="ARBA" id="ARBA00012417"/>
    </source>
</evidence>
<dbReference type="NCBIfam" id="TIGR00594">
    <property type="entry name" value="polc"/>
    <property type="match status" value="1"/>
</dbReference>
<dbReference type="Gene3D" id="1.10.150.870">
    <property type="match status" value="1"/>
</dbReference>
<dbReference type="InterPro" id="IPR029460">
    <property type="entry name" value="DNAPol_HHH"/>
</dbReference>
<evidence type="ECO:0000256" key="2">
    <source>
        <dbReference type="ARBA" id="ARBA00019114"/>
    </source>
</evidence>
<dbReference type="InterPro" id="IPR004805">
    <property type="entry name" value="DnaE2/DnaE/PolC"/>
</dbReference>
<evidence type="ECO:0000256" key="5">
    <source>
        <dbReference type="ARBA" id="ARBA00022705"/>
    </source>
</evidence>
<dbReference type="Gene3D" id="1.10.10.1600">
    <property type="entry name" value="Bacterial DNA polymerase III alpha subunit, thumb domain"/>
    <property type="match status" value="1"/>
</dbReference>
<evidence type="ECO:0000259" key="8">
    <source>
        <dbReference type="SMART" id="SM00481"/>
    </source>
</evidence>
<dbReference type="InterPro" id="IPR041931">
    <property type="entry name" value="DNA_pol3_alpha_thumb_dom"/>
</dbReference>
<dbReference type="InterPro" id="IPR005122">
    <property type="entry name" value="Uracil-DNA_glycosylase-like"/>
</dbReference>
<dbReference type="SUPFAM" id="SSF160975">
    <property type="entry name" value="AF1531-like"/>
    <property type="match status" value="1"/>
</dbReference>
<evidence type="ECO:0000256" key="7">
    <source>
        <dbReference type="ARBA" id="ARBA00049244"/>
    </source>
</evidence>
<dbReference type="Pfam" id="PF03167">
    <property type="entry name" value="UDG"/>
    <property type="match status" value="1"/>
</dbReference>
<dbReference type="STRING" id="1150626.PHAMO_80120"/>
<evidence type="ECO:0000256" key="4">
    <source>
        <dbReference type="ARBA" id="ARBA00022695"/>
    </source>
</evidence>
<comment type="caution">
    <text evidence="9">The sequence shown here is derived from an EMBL/GenBank/DDBJ whole genome shotgun (WGS) entry which is preliminary data.</text>
</comment>
<dbReference type="EC" id="2.7.7.7" evidence="1"/>
<dbReference type="PANTHER" id="PTHR32294:SF0">
    <property type="entry name" value="DNA POLYMERASE III SUBUNIT ALPHA"/>
    <property type="match status" value="1"/>
</dbReference>
<dbReference type="RefSeq" id="WP_002731413.1">
    <property type="nucleotide sequence ID" value="NZ_CAHP01000060.1"/>
</dbReference>
<feature type="domain" description="Polymerase/histidinol phosphatase N-terminal" evidence="8">
    <location>
        <begin position="7"/>
        <end position="70"/>
    </location>
</feature>
<dbReference type="InterPro" id="IPR003141">
    <property type="entry name" value="Pol/His_phosphatase_N"/>
</dbReference>
<dbReference type="Gene3D" id="3.20.20.140">
    <property type="entry name" value="Metal-dependent hydrolases"/>
    <property type="match status" value="1"/>
</dbReference>
<evidence type="ECO:0000313" key="10">
    <source>
        <dbReference type="Proteomes" id="UP000004169"/>
    </source>
</evidence>
<keyword evidence="5" id="KW-0235">DNA replication</keyword>
<keyword evidence="3 9" id="KW-0808">Transferase</keyword>
<dbReference type="GO" id="GO:0006260">
    <property type="term" value="P:DNA replication"/>
    <property type="evidence" value="ECO:0007669"/>
    <property type="project" value="UniProtKB-KW"/>
</dbReference>
<dbReference type="GO" id="GO:0003887">
    <property type="term" value="F:DNA-directed DNA polymerase activity"/>
    <property type="evidence" value="ECO:0007669"/>
    <property type="project" value="UniProtKB-KW"/>
</dbReference>
<comment type="catalytic activity">
    <reaction evidence="7">
        <text>DNA(n) + a 2'-deoxyribonucleoside 5'-triphosphate = DNA(n+1) + diphosphate</text>
        <dbReference type="Rhea" id="RHEA:22508"/>
        <dbReference type="Rhea" id="RHEA-COMP:17339"/>
        <dbReference type="Rhea" id="RHEA-COMP:17340"/>
        <dbReference type="ChEBI" id="CHEBI:33019"/>
        <dbReference type="ChEBI" id="CHEBI:61560"/>
        <dbReference type="ChEBI" id="CHEBI:173112"/>
        <dbReference type="EC" id="2.7.7.7"/>
    </reaction>
</comment>
<dbReference type="OrthoDB" id="9803237at2"/>
<sequence>MPLLIGARSHFSIGESTLQVKDVVKHAKALGYSGVALADTMTVSGLVELTSKCKEEGLKPIIGARLRIVDDPTYKKPARSSGEKAKDNREWYPKLFARTEEGLRRIMRLLTLANSEDRFYQVARLGFDDLMRELIGGGDHLIFTSGDAWGAFHHPGARDMLREVSGRLGASQTFLELAPVATPLFDTLNHHALVASAELNLPTLVSYPAFYQGGGADTLDVLSAISRNVKIADRWAFRPASRDHHARKLADLIGLIKGAKDRIEARYPGLDQAGWKEGLVNQDSFAELVGYTWEKMPVSLPKIADDEFAKLVEECKEGWKRRFSRPAFGHRPNADELAETYHPRLKYELGVLRDMGFAGYFLVVQDLVMWSKRNGIAVGPGRGSVGGSLVAYLLGITDVDPIRFGLLFERFINPERLDLPDADLDFMSTRRHEVVAYLVERYGEDKVAGISNYAVLQAASAIRDVGRVTGLTDDDMRATKLMPKEHGQPVPLERAVTMVPEIESFVTKHPAIYGHAIKLEGVMRTLGRHAAGIVIAGEPLVNRAVVERRKDGATVNWDKRVCEDFGLVKMDILGLSTLDVLELAREQIFRLRGKKIDFFDLQLDDPKVLENFARGNTVGVFQFESGGMRKLLKDLGASGTITFEEITAATALYRPGPMDAGLKDQFVEIKQGIRSESYDHPKLMPALRETFGVIVYQEQVMQAAVDLAGFTKADADHLRKAMGKKDKEKMAKQRDKWVRGCVDNSGMSEEEAGRLFDQIEVFAGYAFNKSHSVEYTLISYISMWLKTYYPAEFYAAALTVQSQSTSQDRENKLASLLKDAGKNGIEVIAPDINVSSDRFEILNDAILCIPFNALKGISDNTAGAILKARESGPFKDVDDFLARVEKRKCNIRHQDILRRVGAFARIEPGSLPANHPDRLKDQMELMPGLVSRNIKADRDIDMGAATVEAIKELVREYRAVDDGIHPKPFLGKRSKFMVIADAPNWAEEKHDQITAGDGFAYVEEAMTAAGLVKSDGYWTTLVKAPKREKQLTNDEINTYVPFLHREIEILKPPVIVCLGSAVAKHFLGALKGGIMDHAGKVIFDPTLDASIVVGINPGMIKFDPAKQTVLNDVFKSVADMVSD</sequence>
<reference evidence="9 10" key="1">
    <citation type="journal article" date="2012" name="J. Bacteriol.">
        <title>Draft Genome Sequence of the Purple Photosynthetic Bacterium Phaeospirillum molischianum DSM120, a Particularly Versatile Bacterium.</title>
        <authorList>
            <person name="Duquesne K."/>
            <person name="Prima V."/>
            <person name="Ji B."/>
            <person name="Rouy Z."/>
            <person name="Medigue C."/>
            <person name="Talla E."/>
            <person name="Sturgis J.N."/>
        </authorList>
    </citation>
    <scope>NUCLEOTIDE SEQUENCE [LARGE SCALE GENOMIC DNA]</scope>
    <source>
        <strain evidence="10">DSM120</strain>
    </source>
</reference>
<dbReference type="InterPro" id="IPR040982">
    <property type="entry name" value="DNA_pol3_finger"/>
</dbReference>
<dbReference type="Gene3D" id="3.40.470.10">
    <property type="entry name" value="Uracil-DNA glycosylase-like domain"/>
    <property type="match status" value="1"/>
</dbReference>
<dbReference type="InterPro" id="IPR036895">
    <property type="entry name" value="Uracil-DNA_glycosylase-like_sf"/>
</dbReference>
<evidence type="ECO:0000256" key="3">
    <source>
        <dbReference type="ARBA" id="ARBA00022679"/>
    </source>
</evidence>
<keyword evidence="10" id="KW-1185">Reference proteome</keyword>
<dbReference type="GO" id="GO:0008408">
    <property type="term" value="F:3'-5' exonuclease activity"/>
    <property type="evidence" value="ECO:0007669"/>
    <property type="project" value="InterPro"/>
</dbReference>
<name>H8FY91_MAGML</name>
<dbReference type="AlphaFoldDB" id="H8FY91"/>
<dbReference type="EMBL" id="CAHP01000060">
    <property type="protein sequence ID" value="CCG43329.1"/>
    <property type="molecule type" value="Genomic_DNA"/>
</dbReference>
<dbReference type="Pfam" id="PF07733">
    <property type="entry name" value="DNA_pol3_alpha"/>
    <property type="match status" value="1"/>
</dbReference>
<dbReference type="Pfam" id="PF17657">
    <property type="entry name" value="DNA_pol3_finger"/>
    <property type="match status" value="1"/>
</dbReference>